<dbReference type="AlphaFoldDB" id="A0A1V9ZYS7"/>
<keyword evidence="3" id="KW-1185">Reference proteome</keyword>
<feature type="signal peptide" evidence="1">
    <location>
        <begin position="1"/>
        <end position="23"/>
    </location>
</feature>
<sequence length="68" mass="7634">MCPLRYILLFVSILIACIGLSQAALEADKVRASNKQDDKEEKKKSTFGTLVDMLSGRYLMNAYYGRAN</sequence>
<evidence type="ECO:0000256" key="1">
    <source>
        <dbReference type="SAM" id="SignalP"/>
    </source>
</evidence>
<protein>
    <recommendedName>
        <fullName evidence="4">Secreted protein</fullName>
    </recommendedName>
</protein>
<feature type="chain" id="PRO_5012641859" description="Secreted protein" evidence="1">
    <location>
        <begin position="24"/>
        <end position="68"/>
    </location>
</feature>
<comment type="caution">
    <text evidence="2">The sequence shown here is derived from an EMBL/GenBank/DDBJ whole genome shotgun (WGS) entry which is preliminary data.</text>
</comment>
<organism evidence="2 3">
    <name type="scientific">Thraustotheca clavata</name>
    <dbReference type="NCBI Taxonomy" id="74557"/>
    <lineage>
        <taxon>Eukaryota</taxon>
        <taxon>Sar</taxon>
        <taxon>Stramenopiles</taxon>
        <taxon>Oomycota</taxon>
        <taxon>Saprolegniomycetes</taxon>
        <taxon>Saprolegniales</taxon>
        <taxon>Achlyaceae</taxon>
        <taxon>Thraustotheca</taxon>
    </lineage>
</organism>
<evidence type="ECO:0008006" key="4">
    <source>
        <dbReference type="Google" id="ProtNLM"/>
    </source>
</evidence>
<dbReference type="OrthoDB" id="1930127at2759"/>
<proteinExistence type="predicted"/>
<dbReference type="PROSITE" id="PS51257">
    <property type="entry name" value="PROKAR_LIPOPROTEIN"/>
    <property type="match status" value="1"/>
</dbReference>
<dbReference type="EMBL" id="JNBS01000969">
    <property type="protein sequence ID" value="OQS03182.1"/>
    <property type="molecule type" value="Genomic_DNA"/>
</dbReference>
<accession>A0A1V9ZYS7</accession>
<keyword evidence="1" id="KW-0732">Signal</keyword>
<evidence type="ECO:0000313" key="3">
    <source>
        <dbReference type="Proteomes" id="UP000243217"/>
    </source>
</evidence>
<name>A0A1V9ZYS7_9STRA</name>
<dbReference type="Proteomes" id="UP000243217">
    <property type="component" value="Unassembled WGS sequence"/>
</dbReference>
<evidence type="ECO:0000313" key="2">
    <source>
        <dbReference type="EMBL" id="OQS03182.1"/>
    </source>
</evidence>
<gene>
    <name evidence="2" type="ORF">THRCLA_21219</name>
</gene>
<reference evidence="2 3" key="1">
    <citation type="journal article" date="2014" name="Genome Biol. Evol.">
        <title>The secreted proteins of Achlya hypogyna and Thraustotheca clavata identify the ancestral oomycete secretome and reveal gene acquisitions by horizontal gene transfer.</title>
        <authorList>
            <person name="Misner I."/>
            <person name="Blouin N."/>
            <person name="Leonard G."/>
            <person name="Richards T.A."/>
            <person name="Lane C.E."/>
        </authorList>
    </citation>
    <scope>NUCLEOTIDE SEQUENCE [LARGE SCALE GENOMIC DNA]</scope>
    <source>
        <strain evidence="2 3">ATCC 34112</strain>
    </source>
</reference>